<protein>
    <submittedName>
        <fullName evidence="2">Uncharacterized protein</fullName>
    </submittedName>
</protein>
<evidence type="ECO:0000313" key="3">
    <source>
        <dbReference type="Proteomes" id="UP000317176"/>
    </source>
</evidence>
<feature type="compositionally biased region" description="Basic and acidic residues" evidence="1">
    <location>
        <begin position="102"/>
        <end position="112"/>
    </location>
</feature>
<dbReference type="AlphaFoldDB" id="A0A562L478"/>
<dbReference type="RefSeq" id="WP_145637351.1">
    <property type="nucleotide sequence ID" value="NZ_CP088014.1"/>
</dbReference>
<evidence type="ECO:0000256" key="1">
    <source>
        <dbReference type="SAM" id="MobiDB-lite"/>
    </source>
</evidence>
<proteinExistence type="predicted"/>
<accession>A0A562L478</accession>
<evidence type="ECO:0000313" key="2">
    <source>
        <dbReference type="EMBL" id="TWI02477.1"/>
    </source>
</evidence>
<comment type="caution">
    <text evidence="2">The sequence shown here is derived from an EMBL/GenBank/DDBJ whole genome shotgun (WGS) entry which is preliminary data.</text>
</comment>
<sequence length="125" mass="13158">MSDDLDSNPKLPILHAHAAAVLRVGKDAADAVLVKFGAPHGGPGAYRQVPASKQAACIEALERLAAGPANSNEAVERNLKRLSPAAMANFGNEKPKAPRAPKSFDDLAKSAWDRFNNPPPVGRAE</sequence>
<keyword evidence="3" id="KW-1185">Reference proteome</keyword>
<reference evidence="2 3" key="1">
    <citation type="journal article" date="2015" name="Stand. Genomic Sci.">
        <title>Genomic Encyclopedia of Bacterial and Archaeal Type Strains, Phase III: the genomes of soil and plant-associated and newly described type strains.</title>
        <authorList>
            <person name="Whitman W.B."/>
            <person name="Woyke T."/>
            <person name="Klenk H.P."/>
            <person name="Zhou Y."/>
            <person name="Lilburn T.G."/>
            <person name="Beck B.J."/>
            <person name="De Vos P."/>
            <person name="Vandamme P."/>
            <person name="Eisen J.A."/>
            <person name="Garrity G."/>
            <person name="Hugenholtz P."/>
            <person name="Kyrpides N.C."/>
        </authorList>
    </citation>
    <scope>NUCLEOTIDE SEQUENCE [LARGE SCALE GENOMIC DNA]</scope>
    <source>
        <strain evidence="2 3">CGMCC 1.10947</strain>
    </source>
</reference>
<dbReference type="OrthoDB" id="9933944at2"/>
<dbReference type="Proteomes" id="UP000317176">
    <property type="component" value="Unassembled WGS sequence"/>
</dbReference>
<feature type="region of interest" description="Disordered" evidence="1">
    <location>
        <begin position="86"/>
        <end position="125"/>
    </location>
</feature>
<dbReference type="EMBL" id="VLKL01000011">
    <property type="protein sequence ID" value="TWI02477.1"/>
    <property type="molecule type" value="Genomic_DNA"/>
</dbReference>
<gene>
    <name evidence="2" type="ORF">IQ17_04090</name>
</gene>
<organism evidence="2 3">
    <name type="scientific">Bradyrhizobium daqingense</name>
    <dbReference type="NCBI Taxonomy" id="993502"/>
    <lineage>
        <taxon>Bacteria</taxon>
        <taxon>Pseudomonadati</taxon>
        <taxon>Pseudomonadota</taxon>
        <taxon>Alphaproteobacteria</taxon>
        <taxon>Hyphomicrobiales</taxon>
        <taxon>Nitrobacteraceae</taxon>
        <taxon>Bradyrhizobium</taxon>
    </lineage>
</organism>
<name>A0A562L478_9BRAD</name>